<accession>A0A5E4PYJ8</accession>
<evidence type="ECO:0000313" key="3">
    <source>
        <dbReference type="Proteomes" id="UP000324832"/>
    </source>
</evidence>
<dbReference type="Proteomes" id="UP000324832">
    <property type="component" value="Unassembled WGS sequence"/>
</dbReference>
<sequence>MESRFACLEDKFNNLQTGQNLQSSSEVSGTLSTIEDLKAQVNDREQEAVCNDFEISGIPEQPGESAAHLVCRIAEKLGVTFEECDLVLTERAGVRRAPSGDAGTPAQAQLRPRPLVVRLSRRSARDAFLQAARVRRNVTTEGLGLTTNPTKIYINERLSKFNKIIFFKMRTIARANNWKYAWTRQGRLYVRREPGRAAFRIRNEQDLKKIFGDAGIHAAETRTAASII</sequence>
<organism evidence="2 3">
    <name type="scientific">Leptidea sinapis</name>
    <dbReference type="NCBI Taxonomy" id="189913"/>
    <lineage>
        <taxon>Eukaryota</taxon>
        <taxon>Metazoa</taxon>
        <taxon>Ecdysozoa</taxon>
        <taxon>Arthropoda</taxon>
        <taxon>Hexapoda</taxon>
        <taxon>Insecta</taxon>
        <taxon>Pterygota</taxon>
        <taxon>Neoptera</taxon>
        <taxon>Endopterygota</taxon>
        <taxon>Lepidoptera</taxon>
        <taxon>Glossata</taxon>
        <taxon>Ditrysia</taxon>
        <taxon>Papilionoidea</taxon>
        <taxon>Pieridae</taxon>
        <taxon>Dismorphiinae</taxon>
        <taxon>Leptidea</taxon>
    </lineage>
</organism>
<feature type="domain" description="FP protein C-terminal" evidence="1">
    <location>
        <begin position="160"/>
        <end position="210"/>
    </location>
</feature>
<keyword evidence="3" id="KW-1185">Reference proteome</keyword>
<dbReference type="InterPro" id="IPR057251">
    <property type="entry name" value="FP_C"/>
</dbReference>
<gene>
    <name evidence="2" type="ORF">LSINAPIS_LOCUS3860</name>
</gene>
<protein>
    <recommendedName>
        <fullName evidence="1">FP protein C-terminal domain-containing protein</fullName>
    </recommendedName>
</protein>
<proteinExistence type="predicted"/>
<name>A0A5E4PYJ8_9NEOP</name>
<dbReference type="EMBL" id="FZQP02000970">
    <property type="protein sequence ID" value="VVC91100.1"/>
    <property type="molecule type" value="Genomic_DNA"/>
</dbReference>
<reference evidence="2 3" key="1">
    <citation type="submission" date="2017-07" db="EMBL/GenBank/DDBJ databases">
        <authorList>
            <person name="Talla V."/>
            <person name="Backstrom N."/>
        </authorList>
    </citation>
    <scope>NUCLEOTIDE SEQUENCE [LARGE SCALE GENOMIC DNA]</scope>
</reference>
<dbReference type="Pfam" id="PF25298">
    <property type="entry name" value="Baculo_FP_2nd"/>
    <property type="match status" value="1"/>
</dbReference>
<evidence type="ECO:0000313" key="2">
    <source>
        <dbReference type="EMBL" id="VVC91100.1"/>
    </source>
</evidence>
<dbReference type="Gene3D" id="3.30.70.1820">
    <property type="entry name" value="L1 transposable element, RRM domain"/>
    <property type="match status" value="1"/>
</dbReference>
<evidence type="ECO:0000259" key="1">
    <source>
        <dbReference type="Pfam" id="PF25298"/>
    </source>
</evidence>
<dbReference type="AlphaFoldDB" id="A0A5E4PYJ8"/>